<dbReference type="SUPFAM" id="SSF52058">
    <property type="entry name" value="L domain-like"/>
    <property type="match status" value="1"/>
</dbReference>
<sequence>MRSKILEKCGGLPLAIKIIGSSLKNKSLPEWEGVLESFHRYSKTEDIDHVKNTLRLSFSDLPGRLQHCLLCLSVYPEDYEINAASIIHWWIAEGLVEIKEHDSSHDDDLESSVMKMSYYYLSGLISRCLIEVVDRRYDGTVTIFKIHDMVRKMIISIAEEEGFCSFNDRGLHIWKANSYWLGFMDEMDEKLLRKNSNKLRVLILMASRPVDFDKNSGLLLSLRVLDFSGIGNYLSDKQVKNLFEWIVVDPERMHQVGKDTCFNHLFEEAYCLGLRQAKSRCCRLRELKSLTQLRVLRIVLSTTDDAITLSESEPGILLTLHKLKVLAIDTELKEQEHVKEMVDSLGVPPKLQELYLKGYCFELMPDWFDPKKLSSLQYLCIENSDIVHLSNQVESNLRQSGWNVRGLSLKGLSKLQVDWENLIKVMPELECVDVSLCSNATLKIFPCSVDEPGSWKK</sequence>
<dbReference type="InterPro" id="IPR044974">
    <property type="entry name" value="Disease_R_plants"/>
</dbReference>
<proteinExistence type="predicted"/>
<keyword evidence="7" id="KW-1185">Reference proteome</keyword>
<evidence type="ECO:0000256" key="1">
    <source>
        <dbReference type="ARBA" id="ARBA00022737"/>
    </source>
</evidence>
<evidence type="ECO:0008006" key="8">
    <source>
        <dbReference type="Google" id="ProtNLM"/>
    </source>
</evidence>
<dbReference type="GO" id="GO:0098542">
    <property type="term" value="P:defense response to other organism"/>
    <property type="evidence" value="ECO:0007669"/>
    <property type="project" value="TreeGrafter"/>
</dbReference>
<accession>A0AA87ZN92</accession>
<protein>
    <recommendedName>
        <fullName evidence="8">NB-ARC domain-containing protein</fullName>
    </recommendedName>
</protein>
<dbReference type="InterPro" id="IPR036388">
    <property type="entry name" value="WH-like_DNA-bd_sf"/>
</dbReference>
<dbReference type="Pfam" id="PF23598">
    <property type="entry name" value="LRR_14"/>
    <property type="match status" value="1"/>
</dbReference>
<evidence type="ECO:0000313" key="5">
    <source>
        <dbReference type="EMBL" id="GMN36559.1"/>
    </source>
</evidence>
<evidence type="ECO:0000313" key="6">
    <source>
        <dbReference type="EMBL" id="GMN73113.1"/>
    </source>
</evidence>
<dbReference type="Gene3D" id="1.10.10.10">
    <property type="entry name" value="Winged helix-like DNA-binding domain superfamily/Winged helix DNA-binding domain"/>
    <property type="match status" value="1"/>
</dbReference>
<dbReference type="PANTHER" id="PTHR23155:SF759">
    <property type="entry name" value="AAA+ ATPASE DOMAIN-CONTAINING PROTEIN"/>
    <property type="match status" value="1"/>
</dbReference>
<feature type="domain" description="Disease resistance R13L4/SHOC-2-like LRR" evidence="4">
    <location>
        <begin position="280"/>
        <end position="382"/>
    </location>
</feature>
<dbReference type="InterPro" id="IPR032675">
    <property type="entry name" value="LRR_dom_sf"/>
</dbReference>
<evidence type="ECO:0000259" key="4">
    <source>
        <dbReference type="Pfam" id="PF23598"/>
    </source>
</evidence>
<evidence type="ECO:0000259" key="3">
    <source>
        <dbReference type="Pfam" id="PF23559"/>
    </source>
</evidence>
<dbReference type="EMBL" id="BTGU01000006">
    <property type="protein sequence ID" value="GMN36559.1"/>
    <property type="molecule type" value="Genomic_DNA"/>
</dbReference>
<dbReference type="PANTHER" id="PTHR23155">
    <property type="entry name" value="DISEASE RESISTANCE PROTEIN RP"/>
    <property type="match status" value="1"/>
</dbReference>
<dbReference type="PRINTS" id="PR00364">
    <property type="entry name" value="DISEASERSIST"/>
</dbReference>
<dbReference type="InterPro" id="IPR055414">
    <property type="entry name" value="LRR_R13L4/SHOC2-like"/>
</dbReference>
<dbReference type="Gene3D" id="3.80.10.10">
    <property type="entry name" value="Ribonuclease Inhibitor"/>
    <property type="match status" value="1"/>
</dbReference>
<name>A0AA87ZN92_FICCA</name>
<keyword evidence="2" id="KW-0611">Plant defense</keyword>
<dbReference type="GO" id="GO:0043531">
    <property type="term" value="F:ADP binding"/>
    <property type="evidence" value="ECO:0007669"/>
    <property type="project" value="InterPro"/>
</dbReference>
<evidence type="ECO:0000256" key="2">
    <source>
        <dbReference type="ARBA" id="ARBA00022821"/>
    </source>
</evidence>
<reference evidence="5" key="1">
    <citation type="submission" date="2023-07" db="EMBL/GenBank/DDBJ databases">
        <title>draft genome sequence of fig (Ficus carica).</title>
        <authorList>
            <person name="Takahashi T."/>
            <person name="Nishimura K."/>
        </authorList>
    </citation>
    <scope>NUCLEOTIDE SEQUENCE</scope>
</reference>
<evidence type="ECO:0000313" key="7">
    <source>
        <dbReference type="Proteomes" id="UP001187192"/>
    </source>
</evidence>
<dbReference type="AlphaFoldDB" id="A0AA87ZN92"/>
<dbReference type="Proteomes" id="UP001187192">
    <property type="component" value="Unassembled WGS sequence"/>
</dbReference>
<dbReference type="Pfam" id="PF23559">
    <property type="entry name" value="WHD_DRP"/>
    <property type="match status" value="1"/>
</dbReference>
<dbReference type="InterPro" id="IPR042197">
    <property type="entry name" value="Apaf_helical"/>
</dbReference>
<dbReference type="InterPro" id="IPR058922">
    <property type="entry name" value="WHD_DRP"/>
</dbReference>
<dbReference type="Gene3D" id="1.10.8.430">
    <property type="entry name" value="Helical domain of apoptotic protease-activating factors"/>
    <property type="match status" value="1"/>
</dbReference>
<comment type="caution">
    <text evidence="5">The sequence shown here is derived from an EMBL/GenBank/DDBJ whole genome shotgun (WGS) entry which is preliminary data.</text>
</comment>
<dbReference type="SUPFAM" id="SSF52540">
    <property type="entry name" value="P-loop containing nucleoside triphosphate hydrolases"/>
    <property type="match status" value="1"/>
</dbReference>
<gene>
    <name evidence="5" type="ORF">TIFTF001_006119</name>
    <name evidence="6" type="ORF">TIFTF001_052974</name>
</gene>
<dbReference type="EMBL" id="BTGU01011840">
    <property type="protein sequence ID" value="GMN73113.1"/>
    <property type="molecule type" value="Genomic_DNA"/>
</dbReference>
<dbReference type="FunFam" id="1.10.10.10:FF:000322">
    <property type="entry name" value="Probable disease resistance protein At1g63360"/>
    <property type="match status" value="1"/>
</dbReference>
<dbReference type="InterPro" id="IPR027417">
    <property type="entry name" value="P-loop_NTPase"/>
</dbReference>
<feature type="domain" description="Disease resistance protein winged helix" evidence="3">
    <location>
        <begin position="74"/>
        <end position="154"/>
    </location>
</feature>
<organism evidence="5 7">
    <name type="scientific">Ficus carica</name>
    <name type="common">Common fig</name>
    <dbReference type="NCBI Taxonomy" id="3494"/>
    <lineage>
        <taxon>Eukaryota</taxon>
        <taxon>Viridiplantae</taxon>
        <taxon>Streptophyta</taxon>
        <taxon>Embryophyta</taxon>
        <taxon>Tracheophyta</taxon>
        <taxon>Spermatophyta</taxon>
        <taxon>Magnoliopsida</taxon>
        <taxon>eudicotyledons</taxon>
        <taxon>Gunneridae</taxon>
        <taxon>Pentapetalae</taxon>
        <taxon>rosids</taxon>
        <taxon>fabids</taxon>
        <taxon>Rosales</taxon>
        <taxon>Moraceae</taxon>
        <taxon>Ficeae</taxon>
        <taxon>Ficus</taxon>
    </lineage>
</organism>
<keyword evidence="1" id="KW-0677">Repeat</keyword>